<sequence>MSKIASLGKSDVHRITSGQVIIDLTTAVKELIDNSIDASAKQIDITLKNYGIDSIECSDDGVGISVDNYESLALKHYTSKISNFEDVSSVQTLGFRGEALSSLCAISKVSVVTTTKAPRADRLEYDMHGTLIGKSTTTRNKGTAVIVSQLFNNLPVRRKEFIKTSKRHFTKCINLIQSYAIIQNDVKFTVWHVTPSGKKQQILSTLRNNSIQKNILSIFGSNSLHGLSDIDAEIDLNPYKPSFGNKYVMDTGFEQLDYKIRAKGLISKNSFGCGRTSKDRQYVYINKRPIEYSLINKCCNEIYRQYNNVQYPAFFIDFEISSELIDINITPDKRTILFHNERYVIDVFKEELIKYYDKQEFSLPKQSRIKSSEDEIRLKLESQVQNIQSIKKVEPDIINESEGHKSLEIDMPFDDDTKLSTQDSLNDGQSETNKLDNDEFISQSSLVQNKEDESDSSEKILEYTQKSSSGRKRRLSDDYEELETSRSDKSESTGRLHENSGEVKNIDSAVELINSDNDFSNDEVSDVTIEKGSVVTNKRTDSYRPSKRTNIASNLALDSFINPHFEESTLLNNSQTFQRNDVESEDVLVEIEGETEQHKAALFDEKLHFISDEPMDKTEVAIITDSNNSLEEGCHSKENDECCSESDSILDIQLAPEELNIRTPISYSWGGGKVKYSYRSLTDSTANSELDAPIVETSLDVEPLNRLIEELSVIGNLITSNHDNSHNNEETRNYKIEDIEEGEKYLTLTVNKDDFNRMEIVGQFNLGFIIATRKVGDKYDLFIIDQHASDEKYNFETLQKSTVFKSQKLIVPQPVELSVIDELLVIENIGIFEKNGFKIEVDEDDTQGNKIKLVSLPVSKRTLFDINDFMELLHLIKNNVGIIKSDIKCTKIRSMFAMRACRTSIMIGKPLTKKTMSKVVKHLSELHKPWNCPHGRPTMRHLMELKQWDNFIDDYSI</sequence>
<dbReference type="SUPFAM" id="SSF54211">
    <property type="entry name" value="Ribosomal protein S5 domain 2-like"/>
    <property type="match status" value="1"/>
</dbReference>
<dbReference type="GO" id="GO:0000404">
    <property type="term" value="F:heteroduplex DNA loop binding"/>
    <property type="evidence" value="ECO:0007669"/>
    <property type="project" value="EnsemblFungi"/>
</dbReference>
<dbReference type="GO" id="GO:0003697">
    <property type="term" value="F:single-stranded DNA binding"/>
    <property type="evidence" value="ECO:0007669"/>
    <property type="project" value="EnsemblFungi"/>
</dbReference>
<evidence type="ECO:0000256" key="4">
    <source>
        <dbReference type="SAM" id="MobiDB-lite"/>
    </source>
</evidence>
<dbReference type="SMART" id="SM00853">
    <property type="entry name" value="MutL_C"/>
    <property type="match status" value="1"/>
</dbReference>
<dbReference type="SUPFAM" id="SSF118116">
    <property type="entry name" value="DNA mismatch repair protein MutL"/>
    <property type="match status" value="1"/>
</dbReference>
<dbReference type="Proteomes" id="UP000000267">
    <property type="component" value="Unassembled WGS sequence"/>
</dbReference>
<dbReference type="CDD" id="cd03484">
    <property type="entry name" value="MutL_Trans_hPMS_2_like"/>
    <property type="match status" value="1"/>
</dbReference>
<dbReference type="SMART" id="SM01340">
    <property type="entry name" value="DNA_mis_repair"/>
    <property type="match status" value="1"/>
</dbReference>
<gene>
    <name evidence="7" type="ORF">Kpol_1020p35</name>
</gene>
<organism evidence="8">
    <name type="scientific">Vanderwaltozyma polyspora (strain ATCC 22028 / DSM 70294 / BCRC 21397 / CBS 2163 / NBRC 10782 / NRRL Y-8283 / UCD 57-17)</name>
    <name type="common">Kluyveromyces polysporus</name>
    <dbReference type="NCBI Taxonomy" id="436907"/>
    <lineage>
        <taxon>Eukaryota</taxon>
        <taxon>Fungi</taxon>
        <taxon>Dikarya</taxon>
        <taxon>Ascomycota</taxon>
        <taxon>Saccharomycotina</taxon>
        <taxon>Saccharomycetes</taxon>
        <taxon>Saccharomycetales</taxon>
        <taxon>Saccharomycetaceae</taxon>
        <taxon>Vanderwaltozyma</taxon>
    </lineage>
</organism>
<dbReference type="GO" id="GO:0032139">
    <property type="term" value="F:dinucleotide insertion or deletion binding"/>
    <property type="evidence" value="ECO:0007669"/>
    <property type="project" value="EnsemblFungi"/>
</dbReference>
<dbReference type="Pfam" id="PF01119">
    <property type="entry name" value="DNA_mis_repair"/>
    <property type="match status" value="1"/>
</dbReference>
<feature type="domain" description="DNA mismatch repair protein S5" evidence="6">
    <location>
        <begin position="215"/>
        <end position="357"/>
    </location>
</feature>
<dbReference type="InterPro" id="IPR014790">
    <property type="entry name" value="MutL_C"/>
</dbReference>
<dbReference type="GO" id="GO:0032389">
    <property type="term" value="C:MutLalpha complex"/>
    <property type="evidence" value="ECO:0007669"/>
    <property type="project" value="EnsemblFungi"/>
</dbReference>
<dbReference type="Pfam" id="PF13589">
    <property type="entry name" value="HATPase_c_3"/>
    <property type="match status" value="1"/>
</dbReference>
<dbReference type="CDD" id="cd16926">
    <property type="entry name" value="HATPase_MutL-MLH-PMS-like"/>
    <property type="match status" value="1"/>
</dbReference>
<comment type="similarity">
    <text evidence="1">Belongs to the DNA mismatch repair MutL/HexB family.</text>
</comment>
<dbReference type="KEGG" id="vpo:Kpol_1020p35"/>
<feature type="region of interest" description="Disordered" evidence="4">
    <location>
        <begin position="403"/>
        <end position="503"/>
    </location>
</feature>
<dbReference type="InterPro" id="IPR014762">
    <property type="entry name" value="DNA_mismatch_repair_CS"/>
</dbReference>
<dbReference type="InterPro" id="IPR042120">
    <property type="entry name" value="MutL_C_dimsub"/>
</dbReference>
<feature type="compositionally biased region" description="Basic and acidic residues" evidence="4">
    <location>
        <begin position="483"/>
        <end position="503"/>
    </location>
</feature>
<dbReference type="AlphaFoldDB" id="A7TLE5"/>
<dbReference type="InterPro" id="IPR020568">
    <property type="entry name" value="Ribosomal_Su5_D2-typ_SF"/>
</dbReference>
<evidence type="ECO:0000256" key="3">
    <source>
        <dbReference type="ARBA" id="ARBA00070941"/>
    </source>
</evidence>
<dbReference type="PROSITE" id="PS00058">
    <property type="entry name" value="DNA_MISMATCH_REPAIR_1"/>
    <property type="match status" value="1"/>
</dbReference>
<dbReference type="Gene3D" id="3.30.1540.20">
    <property type="entry name" value="MutL, C-terminal domain, dimerisation subdomain"/>
    <property type="match status" value="1"/>
</dbReference>
<accession>A7TLE5</accession>
<dbReference type="FunFam" id="3.30.1370.100:FF:000001">
    <property type="entry name" value="Mismatch repair endonuclease pms1, putative"/>
    <property type="match status" value="1"/>
</dbReference>
<dbReference type="Gene3D" id="3.30.1370.100">
    <property type="entry name" value="MutL, C-terminal domain, regulatory subdomain"/>
    <property type="match status" value="1"/>
</dbReference>
<dbReference type="Gene3D" id="3.30.230.10">
    <property type="match status" value="1"/>
</dbReference>
<dbReference type="FunCoup" id="A7TLE5">
    <property type="interactions" value="769"/>
</dbReference>
<dbReference type="GO" id="GO:0000710">
    <property type="term" value="P:meiotic mismatch repair"/>
    <property type="evidence" value="ECO:0007669"/>
    <property type="project" value="EnsemblFungi"/>
</dbReference>
<evidence type="ECO:0000256" key="2">
    <source>
        <dbReference type="ARBA" id="ARBA00022763"/>
    </source>
</evidence>
<dbReference type="PANTHER" id="PTHR10073:SF52">
    <property type="entry name" value="MISMATCH REPAIR ENDONUCLEASE PMS2"/>
    <property type="match status" value="1"/>
</dbReference>
<dbReference type="NCBIfam" id="TIGR00585">
    <property type="entry name" value="mutl"/>
    <property type="match status" value="1"/>
</dbReference>
<protein>
    <recommendedName>
        <fullName evidence="3">DNA mismatch repair protein PMS1</fullName>
    </recommendedName>
</protein>
<feature type="domain" description="MutL C-terminal dimerisation" evidence="5">
    <location>
        <begin position="760"/>
        <end position="911"/>
    </location>
</feature>
<dbReference type="RefSeq" id="XP_001644784.1">
    <property type="nucleotide sequence ID" value="XM_001644734.1"/>
</dbReference>
<keyword evidence="2" id="KW-0227">DNA damage</keyword>
<dbReference type="FunFam" id="3.30.565.10:FF:000014">
    <property type="entry name" value="Mismatch repair endonuclease pms1, putative"/>
    <property type="match status" value="1"/>
</dbReference>
<dbReference type="EMBL" id="DS480414">
    <property type="protein sequence ID" value="EDO16926.1"/>
    <property type="molecule type" value="Genomic_DNA"/>
</dbReference>
<dbReference type="STRING" id="436907.A7TLE5"/>
<evidence type="ECO:0000259" key="6">
    <source>
        <dbReference type="SMART" id="SM01340"/>
    </source>
</evidence>
<dbReference type="PANTHER" id="PTHR10073">
    <property type="entry name" value="DNA MISMATCH REPAIR PROTEIN MLH, PMS, MUTL"/>
    <property type="match status" value="1"/>
</dbReference>
<dbReference type="Gene3D" id="3.30.565.10">
    <property type="entry name" value="Histidine kinase-like ATPase, C-terminal domain"/>
    <property type="match status" value="1"/>
</dbReference>
<dbReference type="SUPFAM" id="SSF55874">
    <property type="entry name" value="ATPase domain of HSP90 chaperone/DNA topoisomerase II/histidine kinase"/>
    <property type="match status" value="1"/>
</dbReference>
<dbReference type="GeneID" id="5545113"/>
<evidence type="ECO:0000313" key="8">
    <source>
        <dbReference type="Proteomes" id="UP000000267"/>
    </source>
</evidence>
<dbReference type="InterPro" id="IPR002099">
    <property type="entry name" value="MutL/Mlh/PMS"/>
</dbReference>
<proteinExistence type="inferred from homology"/>
<evidence type="ECO:0000256" key="1">
    <source>
        <dbReference type="ARBA" id="ARBA00006082"/>
    </source>
</evidence>
<evidence type="ECO:0000259" key="5">
    <source>
        <dbReference type="SMART" id="SM00853"/>
    </source>
</evidence>
<dbReference type="PhylomeDB" id="A7TLE5"/>
<evidence type="ECO:0000313" key="7">
    <source>
        <dbReference type="EMBL" id="EDO16926.1"/>
    </source>
</evidence>
<dbReference type="InterPro" id="IPR038973">
    <property type="entry name" value="MutL/Mlh/Pms-like"/>
</dbReference>
<keyword evidence="8" id="KW-1185">Reference proteome</keyword>
<dbReference type="HOGENOM" id="CLU_004131_0_2_1"/>
<feature type="compositionally biased region" description="Polar residues" evidence="4">
    <location>
        <begin position="419"/>
        <end position="432"/>
    </location>
</feature>
<dbReference type="OMA" id="MRPRRMP"/>
<dbReference type="Pfam" id="PF08676">
    <property type="entry name" value="MutL_C"/>
    <property type="match status" value="1"/>
</dbReference>
<dbReference type="GO" id="GO:0005524">
    <property type="term" value="F:ATP binding"/>
    <property type="evidence" value="ECO:0007669"/>
    <property type="project" value="EnsemblFungi"/>
</dbReference>
<dbReference type="InterPro" id="IPR037198">
    <property type="entry name" value="MutL_C_sf"/>
</dbReference>
<dbReference type="InterPro" id="IPR013507">
    <property type="entry name" value="DNA_mismatch_S5_2-like"/>
</dbReference>
<dbReference type="OrthoDB" id="10263226at2759"/>
<dbReference type="InParanoid" id="A7TLE5"/>
<name>A7TLE5_VANPO</name>
<dbReference type="eggNOG" id="KOG1978">
    <property type="taxonomic scope" value="Eukaryota"/>
</dbReference>
<dbReference type="InterPro" id="IPR036890">
    <property type="entry name" value="HATPase_C_sf"/>
</dbReference>
<reference evidence="7 8" key="1">
    <citation type="journal article" date="2007" name="Proc. Natl. Acad. Sci. U.S.A.">
        <title>Independent sorting-out of thousands of duplicated gene pairs in two yeast species descended from a whole-genome duplication.</title>
        <authorList>
            <person name="Scannell D.R."/>
            <person name="Frank A.C."/>
            <person name="Conant G.C."/>
            <person name="Byrne K.P."/>
            <person name="Woolfit M."/>
            <person name="Wolfe K.H."/>
        </authorList>
    </citation>
    <scope>NUCLEOTIDE SEQUENCE [LARGE SCALE GENOMIC DNA]</scope>
    <source>
        <strain evidence="8">ATCC 22028 / DSM 70294 / BCRC 21397 / CBS 2163 / NBRC 10782 / NRRL Y-8283 / UCD 57-17</strain>
    </source>
</reference>
<dbReference type="GO" id="GO:0016887">
    <property type="term" value="F:ATP hydrolysis activity"/>
    <property type="evidence" value="ECO:0007669"/>
    <property type="project" value="EnsemblFungi"/>
</dbReference>
<dbReference type="GO" id="GO:0140664">
    <property type="term" value="F:ATP-dependent DNA damage sensor activity"/>
    <property type="evidence" value="ECO:0007669"/>
    <property type="project" value="InterPro"/>
</dbReference>
<dbReference type="InterPro" id="IPR042121">
    <property type="entry name" value="MutL_C_regsub"/>
</dbReference>
<dbReference type="InterPro" id="IPR014721">
    <property type="entry name" value="Ribsml_uS5_D2-typ_fold_subgr"/>
</dbReference>